<evidence type="ECO:0000259" key="1">
    <source>
        <dbReference type="PROSITE" id="PS51819"/>
    </source>
</evidence>
<reference evidence="2" key="2">
    <citation type="submission" date="2022-09" db="EMBL/GenBank/DDBJ databases">
        <title>Intensive care unit water sources are persistently colonized with multi-drug resistant bacteria and are the site of extensive horizontal gene transfer of antibiotic resistance genes.</title>
        <authorList>
            <person name="Diorio-Toth L."/>
        </authorList>
    </citation>
    <scope>NUCLEOTIDE SEQUENCE</scope>
    <source>
        <strain evidence="2">GD03676</strain>
    </source>
</reference>
<dbReference type="InterPro" id="IPR053863">
    <property type="entry name" value="Glyoxy/Ble-like_N"/>
</dbReference>
<comment type="caution">
    <text evidence="2">The sequence shown here is derived from an EMBL/GenBank/DDBJ whole genome shotgun (WGS) entry which is preliminary data.</text>
</comment>
<dbReference type="GeneID" id="99728429"/>
<proteinExistence type="predicted"/>
<dbReference type="EMBL" id="QNRM01000001">
    <property type="protein sequence ID" value="RBP24639.1"/>
    <property type="molecule type" value="Genomic_DNA"/>
</dbReference>
<dbReference type="eggNOG" id="COG3607">
    <property type="taxonomic scope" value="Bacteria"/>
</dbReference>
<dbReference type="RefSeq" id="WP_006224359.1">
    <property type="nucleotide sequence ID" value="NZ_ALJE01000011.1"/>
</dbReference>
<evidence type="ECO:0000313" key="4">
    <source>
        <dbReference type="Proteomes" id="UP000252124"/>
    </source>
</evidence>
<dbReference type="Gene3D" id="3.10.180.10">
    <property type="entry name" value="2,3-Dihydroxybiphenyl 1,2-Dioxygenase, domain 1"/>
    <property type="match status" value="1"/>
</dbReference>
<reference evidence="3 4" key="1">
    <citation type="submission" date="2018-06" db="EMBL/GenBank/DDBJ databases">
        <title>Genomic Encyclopedia of Type Strains, Phase III (KMG-III): the genomes of soil and plant-associated and newly described type strains.</title>
        <authorList>
            <person name="Whitman W."/>
        </authorList>
    </citation>
    <scope>NUCLEOTIDE SEQUENCE [LARGE SCALE GENOMIC DNA]</scope>
    <source>
        <strain evidence="3 4">CECT 7342</strain>
    </source>
</reference>
<accession>A0A366GFH4</accession>
<evidence type="ECO:0000313" key="3">
    <source>
        <dbReference type="EMBL" id="RBP24639.1"/>
    </source>
</evidence>
<dbReference type="EMBL" id="JAOCKG010000002">
    <property type="protein sequence ID" value="MDH2049791.1"/>
    <property type="molecule type" value="Genomic_DNA"/>
</dbReference>
<dbReference type="InterPro" id="IPR029068">
    <property type="entry name" value="Glyas_Bleomycin-R_OHBP_Dase"/>
</dbReference>
<dbReference type="InterPro" id="IPR037523">
    <property type="entry name" value="VOC_core"/>
</dbReference>
<organism evidence="2 5">
    <name type="scientific">Achromobacter marplatensis</name>
    <dbReference type="NCBI Taxonomy" id="470868"/>
    <lineage>
        <taxon>Bacteria</taxon>
        <taxon>Pseudomonadati</taxon>
        <taxon>Pseudomonadota</taxon>
        <taxon>Betaproteobacteria</taxon>
        <taxon>Burkholderiales</taxon>
        <taxon>Alcaligenaceae</taxon>
        <taxon>Achromobacter</taxon>
    </lineage>
</organism>
<sequence length="135" mass="14755">MHKQIFVNLAIGDMQKSQAFFKRLGFTFNPQFTNDQGACMVISDDIYAMLLTKDFFQGFTGKPLVDATQATEVLICLSCESRAEVDDLVARAVAAGGTAPRAPQDHGFMYGHGFEDLDGHIWELVYMVPGEAAGA</sequence>
<evidence type="ECO:0000313" key="2">
    <source>
        <dbReference type="EMBL" id="MDH2049791.1"/>
    </source>
</evidence>
<dbReference type="PANTHER" id="PTHR36503:SF2">
    <property type="entry name" value="BLR2408 PROTEIN"/>
    <property type="match status" value="1"/>
</dbReference>
<keyword evidence="4" id="KW-1185">Reference proteome</keyword>
<feature type="domain" description="VOC" evidence="1">
    <location>
        <begin position="3"/>
        <end position="127"/>
    </location>
</feature>
<dbReference type="SUPFAM" id="SSF54593">
    <property type="entry name" value="Glyoxalase/Bleomycin resistance protein/Dihydroxybiphenyl dioxygenase"/>
    <property type="match status" value="1"/>
</dbReference>
<dbReference type="Proteomes" id="UP000252124">
    <property type="component" value="Unassembled WGS sequence"/>
</dbReference>
<dbReference type="PANTHER" id="PTHR36503">
    <property type="entry name" value="BLR2520 PROTEIN"/>
    <property type="match status" value="1"/>
</dbReference>
<dbReference type="PROSITE" id="PS51819">
    <property type="entry name" value="VOC"/>
    <property type="match status" value="1"/>
</dbReference>
<accession>J4PCL5</accession>
<gene>
    <name evidence="3" type="ORF">DFP87_1011149</name>
    <name evidence="2" type="ORF">N5K24_05270</name>
</gene>
<dbReference type="Pfam" id="PF22677">
    <property type="entry name" value="Ble-like_N"/>
    <property type="match status" value="1"/>
</dbReference>
<name>J4PCL5_9BURK</name>
<protein>
    <submittedName>
        <fullName evidence="2">VOC family protein</fullName>
    </submittedName>
</protein>
<dbReference type="AlphaFoldDB" id="J4PCL5"/>
<dbReference type="OrthoDB" id="4265398at2"/>
<evidence type="ECO:0000313" key="5">
    <source>
        <dbReference type="Proteomes" id="UP001161276"/>
    </source>
</evidence>
<dbReference type="Proteomes" id="UP001161276">
    <property type="component" value="Unassembled WGS sequence"/>
</dbReference>